<evidence type="ECO:0000313" key="3">
    <source>
        <dbReference type="Proteomes" id="UP000485058"/>
    </source>
</evidence>
<keyword evidence="3" id="KW-1185">Reference proteome</keyword>
<organism evidence="2 3">
    <name type="scientific">Haematococcus lacustris</name>
    <name type="common">Green alga</name>
    <name type="synonym">Haematococcus pluvialis</name>
    <dbReference type="NCBI Taxonomy" id="44745"/>
    <lineage>
        <taxon>Eukaryota</taxon>
        <taxon>Viridiplantae</taxon>
        <taxon>Chlorophyta</taxon>
        <taxon>core chlorophytes</taxon>
        <taxon>Chlorophyceae</taxon>
        <taxon>CS clade</taxon>
        <taxon>Chlamydomonadales</taxon>
        <taxon>Haematococcaceae</taxon>
        <taxon>Haematococcus</taxon>
    </lineage>
</organism>
<comment type="caution">
    <text evidence="2">The sequence shown here is derived from an EMBL/GenBank/DDBJ whole genome shotgun (WGS) entry which is preliminary data.</text>
</comment>
<accession>A0A6A0A9W3</accession>
<dbReference type="AlphaFoldDB" id="A0A6A0A9W3"/>
<evidence type="ECO:0000256" key="1">
    <source>
        <dbReference type="SAM" id="MobiDB-lite"/>
    </source>
</evidence>
<gene>
    <name evidence="2" type="ORF">HaLaN_27413</name>
</gene>
<feature type="compositionally biased region" description="Gly residues" evidence="1">
    <location>
        <begin position="265"/>
        <end position="274"/>
    </location>
</feature>
<feature type="compositionally biased region" description="Basic and acidic residues" evidence="1">
    <location>
        <begin position="277"/>
        <end position="287"/>
    </location>
</feature>
<dbReference type="Proteomes" id="UP000485058">
    <property type="component" value="Unassembled WGS sequence"/>
</dbReference>
<feature type="compositionally biased region" description="Low complexity" evidence="1">
    <location>
        <begin position="109"/>
        <end position="121"/>
    </location>
</feature>
<sequence>MEVLGAQAAAAHDNPPSAAAVAVRAPDPDVDTAASAAIVQTVAACAVEAGPGPDALVTTAHPTTLLLVAPPTDDTVSAVVAAAVAAVVAASVSQAEMPAAAPPERHAAAAESEGGAAAADGLNAPAPAWSLTHGTPPAQAIDEAAVAARVALTASSSPPPAKPTGPIVSSPSSSSPVLLPSPFTAASCLVVVEWLGAGPYTILPTPSQCSSQAAAWPLDPGRPTSGASCHASATLPALSPNTSLDRPLDLPPQPSFTSGKSRPVSGGGGEGRVAGAGEDKRGEEEGRGGGGEGEGRVAGAGEDKRRGGGERERGGWLQHPCHTPEVASAPGVAGSCLDSASCTYPVALSQQPCA</sequence>
<feature type="region of interest" description="Disordered" evidence="1">
    <location>
        <begin position="220"/>
        <end position="334"/>
    </location>
</feature>
<feature type="region of interest" description="Disordered" evidence="1">
    <location>
        <begin position="100"/>
        <end position="121"/>
    </location>
</feature>
<feature type="region of interest" description="Disordered" evidence="1">
    <location>
        <begin position="152"/>
        <end position="176"/>
    </location>
</feature>
<feature type="compositionally biased region" description="Basic and acidic residues" evidence="1">
    <location>
        <begin position="301"/>
        <end position="314"/>
    </location>
</feature>
<feature type="compositionally biased region" description="Gly residues" evidence="1">
    <location>
        <begin position="288"/>
        <end position="298"/>
    </location>
</feature>
<evidence type="ECO:0000313" key="2">
    <source>
        <dbReference type="EMBL" id="GFH28857.1"/>
    </source>
</evidence>
<dbReference type="EMBL" id="BLLF01004070">
    <property type="protein sequence ID" value="GFH28857.1"/>
    <property type="molecule type" value="Genomic_DNA"/>
</dbReference>
<proteinExistence type="predicted"/>
<protein>
    <submittedName>
        <fullName evidence="2">Uncharacterized protein</fullName>
    </submittedName>
</protein>
<reference evidence="2 3" key="1">
    <citation type="submission" date="2020-02" db="EMBL/GenBank/DDBJ databases">
        <title>Draft genome sequence of Haematococcus lacustris strain NIES-144.</title>
        <authorList>
            <person name="Morimoto D."/>
            <person name="Nakagawa S."/>
            <person name="Yoshida T."/>
            <person name="Sawayama S."/>
        </authorList>
    </citation>
    <scope>NUCLEOTIDE SEQUENCE [LARGE SCALE GENOMIC DNA]</scope>
    <source>
        <strain evidence="2 3">NIES-144</strain>
    </source>
</reference>
<name>A0A6A0A9W3_HAELA</name>